<dbReference type="OrthoDB" id="6211180at2"/>
<reference evidence="1 2" key="1">
    <citation type="submission" date="2007-01" db="EMBL/GenBank/DDBJ databases">
        <title>Complete sequence of Psychromonas ingrahamii 37.</title>
        <authorList>
            <consortium name="US DOE Joint Genome Institute"/>
            <person name="Copeland A."/>
            <person name="Lucas S."/>
            <person name="Lapidus A."/>
            <person name="Barry K."/>
            <person name="Detter J.C."/>
            <person name="Glavina del Rio T."/>
            <person name="Hammon N."/>
            <person name="Israni S."/>
            <person name="Dalin E."/>
            <person name="Tice H."/>
            <person name="Pitluck S."/>
            <person name="Thompson L.S."/>
            <person name="Brettin T."/>
            <person name="Bruce D."/>
            <person name="Han C."/>
            <person name="Tapia R."/>
            <person name="Schmutz J."/>
            <person name="Larimer F."/>
            <person name="Land M."/>
            <person name="Hauser L."/>
            <person name="Kyrpides N."/>
            <person name="Ivanova N."/>
            <person name="Staley J."/>
            <person name="Richardson P."/>
        </authorList>
    </citation>
    <scope>NUCLEOTIDE SEQUENCE [LARGE SCALE GENOMIC DNA]</scope>
    <source>
        <strain evidence="1 2">37</strain>
    </source>
</reference>
<accession>A1T0A9</accession>
<dbReference type="GO" id="GO:0005886">
    <property type="term" value="C:plasma membrane"/>
    <property type="evidence" value="ECO:0007669"/>
    <property type="project" value="TreeGrafter"/>
</dbReference>
<sequence length="432" mass="48079">MKRCFVTGAFILGLLGFLLLLFIRFFDINAHRGFISKQIEQLSGYQVNFESVDSHLFSDYSVSLSGLSLTIANRQVFYVDKVKVNLTKLNLWQRQLKLGEVQLTGVRISGDTAAFINTADVKIVENSNSVQQTAEVQIQKKLAWQRLTISRFSVNDLKIEFTHAGQRVVLDGADFTSDNLQIIADHKLVKMPFSGNLKLLAREFTAQPTASKTLTVKNLQLTASFNLKNLQANLSFKAGSLNLAFGPEEVALQNTELVAELNNNKASITKLTSQIFSGQLQLQAEALFLIKPLSSPFLSVQQLTVQKLAIKNMNVVIPAVFKDSGAVKKNKLLFPITNLLLKELIVKNVNIRSDNSTIPLVINNLNAAVTDFVLLQNKQLQGLAEEKKQAGSFAVQFDYLRWMESNIEQFEISGKLSQDDDGALLIKKLLAE</sequence>
<protein>
    <recommendedName>
        <fullName evidence="3">AsmA domain-containing protein</fullName>
    </recommendedName>
</protein>
<dbReference type="HOGENOM" id="CLU_634413_0_0_6"/>
<dbReference type="STRING" id="357804.Ping_3491"/>
<evidence type="ECO:0008006" key="3">
    <source>
        <dbReference type="Google" id="ProtNLM"/>
    </source>
</evidence>
<dbReference type="PANTHER" id="PTHR30441">
    <property type="entry name" value="DUF748 DOMAIN-CONTAINING PROTEIN"/>
    <property type="match status" value="1"/>
</dbReference>
<organism evidence="1 2">
    <name type="scientific">Psychromonas ingrahamii (strain DSM 17664 / CCUG 51855 / 37)</name>
    <dbReference type="NCBI Taxonomy" id="357804"/>
    <lineage>
        <taxon>Bacteria</taxon>
        <taxon>Pseudomonadati</taxon>
        <taxon>Pseudomonadota</taxon>
        <taxon>Gammaproteobacteria</taxon>
        <taxon>Alteromonadales</taxon>
        <taxon>Psychromonadaceae</taxon>
        <taxon>Psychromonas</taxon>
    </lineage>
</organism>
<evidence type="ECO:0000313" key="2">
    <source>
        <dbReference type="Proteomes" id="UP000000639"/>
    </source>
</evidence>
<dbReference type="InterPro" id="IPR052894">
    <property type="entry name" value="AsmA-related"/>
</dbReference>
<keyword evidence="2" id="KW-1185">Reference proteome</keyword>
<proteinExistence type="predicted"/>
<dbReference type="RefSeq" id="WP_011771726.1">
    <property type="nucleotide sequence ID" value="NC_008709.1"/>
</dbReference>
<dbReference type="PANTHER" id="PTHR30441:SF8">
    <property type="entry name" value="DUF748 DOMAIN-CONTAINING PROTEIN"/>
    <property type="match status" value="1"/>
</dbReference>
<dbReference type="Proteomes" id="UP000000639">
    <property type="component" value="Chromosome"/>
</dbReference>
<gene>
    <name evidence="1" type="ordered locus">Ping_3491</name>
</gene>
<dbReference type="EMBL" id="CP000510">
    <property type="protein sequence ID" value="ABM05174.1"/>
    <property type="molecule type" value="Genomic_DNA"/>
</dbReference>
<dbReference type="eggNOG" id="ENOG5031MB8">
    <property type="taxonomic scope" value="Bacteria"/>
</dbReference>
<dbReference type="AlphaFoldDB" id="A1T0A9"/>
<name>A1T0A9_PSYIN</name>
<dbReference type="KEGG" id="pin:Ping_3491"/>
<dbReference type="GO" id="GO:0090313">
    <property type="term" value="P:regulation of protein targeting to membrane"/>
    <property type="evidence" value="ECO:0007669"/>
    <property type="project" value="TreeGrafter"/>
</dbReference>
<evidence type="ECO:0000313" key="1">
    <source>
        <dbReference type="EMBL" id="ABM05174.1"/>
    </source>
</evidence>